<evidence type="ECO:0000313" key="4">
    <source>
        <dbReference type="Proteomes" id="UP001529180"/>
    </source>
</evidence>
<dbReference type="SUPFAM" id="SSF53756">
    <property type="entry name" value="UDP-Glycosyltransferase/glycogen phosphorylase"/>
    <property type="match status" value="1"/>
</dbReference>
<reference evidence="3 4" key="1">
    <citation type="submission" date="2023-03" db="EMBL/GenBank/DDBJ databases">
        <title>Strain FZY0004 represents a novel species in the genus Thalassospira isolated from seawater.</title>
        <authorList>
            <person name="Fu Z.-Y."/>
        </authorList>
    </citation>
    <scope>NUCLEOTIDE SEQUENCE [LARGE SCALE GENOMIC DNA]</scope>
    <source>
        <strain evidence="3 4">FZY0004</strain>
    </source>
</reference>
<protein>
    <submittedName>
        <fullName evidence="3">Glycosyltransferase</fullName>
        <ecNumber evidence="3">2.4.-.-</ecNumber>
    </submittedName>
</protein>
<dbReference type="InterPro" id="IPR050194">
    <property type="entry name" value="Glycosyltransferase_grp1"/>
</dbReference>
<comment type="caution">
    <text evidence="3">The sequence shown here is derived from an EMBL/GenBank/DDBJ whole genome shotgun (WGS) entry which is preliminary data.</text>
</comment>
<accession>A0ABT6GDF8</accession>
<keyword evidence="3" id="KW-0808">Transferase</keyword>
<gene>
    <name evidence="3" type="ORF">P7680_14020</name>
</gene>
<dbReference type="RefSeq" id="WP_114104061.1">
    <property type="nucleotide sequence ID" value="NZ_JARSBO010000007.1"/>
</dbReference>
<dbReference type="PANTHER" id="PTHR45947">
    <property type="entry name" value="SULFOQUINOVOSYL TRANSFERASE SQD2"/>
    <property type="match status" value="1"/>
</dbReference>
<dbReference type="Pfam" id="PF00534">
    <property type="entry name" value="Glycos_transf_1"/>
    <property type="match status" value="1"/>
</dbReference>
<feature type="domain" description="Glycosyl transferase family 1" evidence="1">
    <location>
        <begin position="193"/>
        <end position="321"/>
    </location>
</feature>
<dbReference type="EMBL" id="JARSBO010000007">
    <property type="protein sequence ID" value="MDG4720118.1"/>
    <property type="molecule type" value="Genomic_DNA"/>
</dbReference>
<sequence length="366" mass="41637">MTKQTVAQSPPRIAIIIHSLNVGGAELVARNLALALQGQGFQIMILPLRPAPNNQAFTCLHSSSVHIGQSYAQPIRNFSHLRQLRNWTLRQLNDFGADVIHSHGELADMVNALLPRKDFIRIRTTHNERFLGNKIPWQWLSVFIENILTRAGRFDHVICISKKIEQQIHYQRKSIIYNALTTYTTNRLKKQSKRKPDVRIIGRISAQKAQYAFIDHCRKSFDSLRNLPFNLTLIGKEDDTSLSRKIEQESCGHVRFKGLCSNQIDMYREADWVIIPSQYEGLSSVMVEAVCNGIPVISMPVSGAEDVLSLNGLGYFVTNYDEMIEVILGTKPWTIPIEKRIALSEQFSIEKASLSHAQLYDSFFCK</sequence>
<dbReference type="InterPro" id="IPR028098">
    <property type="entry name" value="Glyco_trans_4-like_N"/>
</dbReference>
<dbReference type="EC" id="2.4.-.-" evidence="3"/>
<evidence type="ECO:0000259" key="2">
    <source>
        <dbReference type="Pfam" id="PF13439"/>
    </source>
</evidence>
<evidence type="ECO:0000313" key="3">
    <source>
        <dbReference type="EMBL" id="MDG4720118.1"/>
    </source>
</evidence>
<dbReference type="PANTHER" id="PTHR45947:SF3">
    <property type="entry name" value="SULFOQUINOVOSYL TRANSFERASE SQD2"/>
    <property type="match status" value="1"/>
</dbReference>
<keyword evidence="3" id="KW-0328">Glycosyltransferase</keyword>
<feature type="domain" description="Glycosyltransferase subfamily 4-like N-terminal" evidence="2">
    <location>
        <begin position="22"/>
        <end position="170"/>
    </location>
</feature>
<name>A0ABT6GDF8_9PROT</name>
<keyword evidence="4" id="KW-1185">Reference proteome</keyword>
<dbReference type="Pfam" id="PF13439">
    <property type="entry name" value="Glyco_transf_4"/>
    <property type="match status" value="1"/>
</dbReference>
<dbReference type="Gene3D" id="3.40.50.2000">
    <property type="entry name" value="Glycogen Phosphorylase B"/>
    <property type="match status" value="2"/>
</dbReference>
<dbReference type="InterPro" id="IPR001296">
    <property type="entry name" value="Glyco_trans_1"/>
</dbReference>
<proteinExistence type="predicted"/>
<dbReference type="GO" id="GO:0016757">
    <property type="term" value="F:glycosyltransferase activity"/>
    <property type="evidence" value="ECO:0007669"/>
    <property type="project" value="UniProtKB-KW"/>
</dbReference>
<organism evidence="3 4">
    <name type="scientific">Thalassospira aquimaris</name>
    <dbReference type="NCBI Taxonomy" id="3037796"/>
    <lineage>
        <taxon>Bacteria</taxon>
        <taxon>Pseudomonadati</taxon>
        <taxon>Pseudomonadota</taxon>
        <taxon>Alphaproteobacteria</taxon>
        <taxon>Rhodospirillales</taxon>
        <taxon>Thalassospiraceae</taxon>
        <taxon>Thalassospira</taxon>
    </lineage>
</organism>
<dbReference type="Proteomes" id="UP001529180">
    <property type="component" value="Unassembled WGS sequence"/>
</dbReference>
<evidence type="ECO:0000259" key="1">
    <source>
        <dbReference type="Pfam" id="PF00534"/>
    </source>
</evidence>